<evidence type="ECO:0000313" key="4">
    <source>
        <dbReference type="Proteomes" id="UP000051634"/>
    </source>
</evidence>
<protein>
    <submittedName>
        <fullName evidence="2">Uncharacterized protein</fullName>
    </submittedName>
</protein>
<dbReference type="OrthoDB" id="5795260at2"/>
<proteinExistence type="predicted"/>
<accession>A0A0T5Z532</accession>
<comment type="caution">
    <text evidence="2">The sequence shown here is derived from an EMBL/GenBank/DDBJ whole genome shotgun (WGS) entry which is preliminary data.</text>
</comment>
<evidence type="ECO:0000313" key="1">
    <source>
        <dbReference type="EMBL" id="KRT54800.1"/>
    </source>
</evidence>
<sequence>MRTPELQPIEAIKTKLANEERQRIRRGILSQLILARQNRHFHGTYGVSENNRNAGFLPAFQDLSSGSWIISQFADGRPAPMHLLDGLPQEWICRRDQSGRALSTREGIVAGFVRDGIFYTREAAVQAAAH</sequence>
<gene>
    <name evidence="1" type="ORF">Ga0074115_11012</name>
    <name evidence="2" type="ORF">Ga0076813_11813</name>
</gene>
<dbReference type="Proteomes" id="UP000051276">
    <property type="component" value="Unassembled WGS sequence"/>
</dbReference>
<name>A0A0T5Z532_9GAMM</name>
<dbReference type="RefSeq" id="WP_057956550.1">
    <property type="nucleotide sequence ID" value="NZ_KQ556937.1"/>
</dbReference>
<evidence type="ECO:0000313" key="3">
    <source>
        <dbReference type="Proteomes" id="UP000051276"/>
    </source>
</evidence>
<keyword evidence="4" id="KW-1185">Reference proteome</keyword>
<dbReference type="Proteomes" id="UP000051634">
    <property type="component" value="Unassembled WGS sequence"/>
</dbReference>
<dbReference type="STRING" id="54398.Ga0074115_11012"/>
<dbReference type="EMBL" id="LDXT01000087">
    <property type="protein sequence ID" value="KRT54800.1"/>
    <property type="molecule type" value="Genomic_DNA"/>
</dbReference>
<dbReference type="EMBL" id="LMXI01000513">
    <property type="protein sequence ID" value="KRT57605.1"/>
    <property type="molecule type" value="Genomic_DNA"/>
</dbReference>
<organism evidence="2 3">
    <name type="scientific">endosymbiont of Ridgeia piscesae</name>
    <dbReference type="NCBI Taxonomy" id="54398"/>
    <lineage>
        <taxon>Bacteria</taxon>
        <taxon>Pseudomonadati</taxon>
        <taxon>Pseudomonadota</taxon>
        <taxon>Gammaproteobacteria</taxon>
        <taxon>sulfur-oxidizing symbionts</taxon>
    </lineage>
</organism>
<evidence type="ECO:0000313" key="2">
    <source>
        <dbReference type="EMBL" id="KRT57605.1"/>
    </source>
</evidence>
<reference evidence="3 4" key="1">
    <citation type="submission" date="2015-11" db="EMBL/GenBank/DDBJ databases">
        <title>The genome of Candidatus Endoriftia persephone in Ridgeia piscesae and population structure of the North Eastern Pacific vestimentiferan symbionts.</title>
        <authorList>
            <person name="Perez M."/>
            <person name="Juniper K.S."/>
        </authorList>
    </citation>
    <scope>NUCLEOTIDE SEQUENCE [LARGE SCALE GENOMIC DNA]</scope>
    <source>
        <strain evidence="2">Ind10</strain>
        <strain evidence="1">Ind11</strain>
    </source>
</reference>
<dbReference type="AlphaFoldDB" id="A0A0T5Z532"/>